<dbReference type="GO" id="GO:0005813">
    <property type="term" value="C:centrosome"/>
    <property type="evidence" value="ECO:0007669"/>
    <property type="project" value="TreeGrafter"/>
</dbReference>
<gene>
    <name evidence="3" type="ORF">AVEN_202665_1</name>
</gene>
<accession>A0A4Y2MTT2</accession>
<dbReference type="EMBL" id="BGPR01007815">
    <property type="protein sequence ID" value="GBN29744.1"/>
    <property type="molecule type" value="Genomic_DNA"/>
</dbReference>
<feature type="coiled-coil region" evidence="1">
    <location>
        <begin position="569"/>
        <end position="617"/>
    </location>
</feature>
<feature type="coiled-coil region" evidence="1">
    <location>
        <begin position="31"/>
        <end position="62"/>
    </location>
</feature>
<organism evidence="3 4">
    <name type="scientific">Araneus ventricosus</name>
    <name type="common">Orbweaver spider</name>
    <name type="synonym">Epeira ventricosa</name>
    <dbReference type="NCBI Taxonomy" id="182803"/>
    <lineage>
        <taxon>Eukaryota</taxon>
        <taxon>Metazoa</taxon>
        <taxon>Ecdysozoa</taxon>
        <taxon>Arthropoda</taxon>
        <taxon>Chelicerata</taxon>
        <taxon>Arachnida</taxon>
        <taxon>Araneae</taxon>
        <taxon>Araneomorphae</taxon>
        <taxon>Entelegynae</taxon>
        <taxon>Araneoidea</taxon>
        <taxon>Araneidae</taxon>
        <taxon>Araneus</taxon>
    </lineage>
</organism>
<reference evidence="3 4" key="1">
    <citation type="journal article" date="2019" name="Sci. Rep.">
        <title>Orb-weaving spider Araneus ventricosus genome elucidates the spidroin gene catalogue.</title>
        <authorList>
            <person name="Kono N."/>
            <person name="Nakamura H."/>
            <person name="Ohtoshi R."/>
            <person name="Moran D.A.P."/>
            <person name="Shinohara A."/>
            <person name="Yoshida Y."/>
            <person name="Fujiwara M."/>
            <person name="Mori M."/>
            <person name="Tomita M."/>
            <person name="Arakawa K."/>
        </authorList>
    </citation>
    <scope>NUCLEOTIDE SEQUENCE [LARGE SCALE GENOMIC DNA]</scope>
</reference>
<dbReference type="PANTHER" id="PTHR22091:SF1">
    <property type="entry name" value="COILED-COIL DOMAIN-CONTAINING PROTEIN 77"/>
    <property type="match status" value="1"/>
</dbReference>
<sequence>MGGGKTSSTSSNENLTSVAEKDLLEFYRKHFDELQKKDNKYKEKVDRHLRELIADRHELEAEVLRRGEKISDLQKALVDLQLNCFEERERFLNVTAENERLKKNEEKLHENIRHLLNLTKDKELRDKIIYILQDPKVEIGVRYNSKASGSSSFSAGKSKDELFKEQIQKLQSKLDEHSKVSQTKSDVILEDCKQVLENSKEKLLNNEEEIAFLRKKLQDAENELSKVRQTHTGFPESHHTTEPTSSKQSASANKYFATSDNIKNLSRTDKPFDNIRSGGTDLHLTLILLSKVINKVLSLLNSIQRSQVYVEAAKLPKSKASSQVYVCESDVIQLQNCVRQCTRLSFDVSNLLKTLSKAVTSGEVKSRGLDMEWELKELESAVEELAVATAEADLICISLSRATFFDYLSGPKKTFEKFGVKEKNNHSKYISDVGKMEANLKSANSYVSQSMKFVERIIQKCTTLPSENHNQVDSDLRKSLHSSRDDLYSNEKSSRTERVTNFDVNKFSRDLKEKERKTDTVGTDGLTRKINKTLAKINQLESEKLKELYSEFNVKNIRDQFTEYSSVTLSKLEALAKQSRSAVLAAEAQITAHRDNARLLSQKLRDTEELLRESINECLVLKQKLQLEKLNRETDRVKFSRELHETLHRISDFDDLETAVKEVASSVDTRKESAKTYGPYECMYCKQGSEHKLCIEKIRELRANNRKLATELKLLQQEIKEDKKLTQMSQDQTTKTIRELTYENENLKETLKTLETKNASILEQLKLERTRLKNMERFRRLEIEGFQTDIKNLKTKIQDMEKQLTKAVLIFQHDKKDLELLKTIHTTAQNSKQATGAIRRLKAKLYELENDIKHL</sequence>
<comment type="caution">
    <text evidence="3">The sequence shown here is derived from an EMBL/GenBank/DDBJ whole genome shotgun (WGS) entry which is preliminary data.</text>
</comment>
<feature type="coiled-coil region" evidence="1">
    <location>
        <begin position="698"/>
        <end position="851"/>
    </location>
</feature>
<proteinExistence type="predicted"/>
<dbReference type="Proteomes" id="UP000499080">
    <property type="component" value="Unassembled WGS sequence"/>
</dbReference>
<feature type="compositionally biased region" description="Polar residues" evidence="2">
    <location>
        <begin position="242"/>
        <end position="251"/>
    </location>
</feature>
<keyword evidence="4" id="KW-1185">Reference proteome</keyword>
<dbReference type="OrthoDB" id="6433407at2759"/>
<dbReference type="InterPro" id="IPR037696">
    <property type="entry name" value="CCDC77"/>
</dbReference>
<evidence type="ECO:0000313" key="4">
    <source>
        <dbReference type="Proteomes" id="UP000499080"/>
    </source>
</evidence>
<name>A0A4Y2MTT2_ARAVE</name>
<feature type="region of interest" description="Disordered" evidence="2">
    <location>
        <begin position="224"/>
        <end position="251"/>
    </location>
</feature>
<protein>
    <submittedName>
        <fullName evidence="3">Uncharacterized protein</fullName>
    </submittedName>
</protein>
<evidence type="ECO:0000256" key="1">
    <source>
        <dbReference type="SAM" id="Coils"/>
    </source>
</evidence>
<evidence type="ECO:0000256" key="2">
    <source>
        <dbReference type="SAM" id="MobiDB-lite"/>
    </source>
</evidence>
<evidence type="ECO:0000313" key="3">
    <source>
        <dbReference type="EMBL" id="GBN29744.1"/>
    </source>
</evidence>
<keyword evidence="1" id="KW-0175">Coiled coil</keyword>
<dbReference type="PANTHER" id="PTHR22091">
    <property type="entry name" value="COILED-COIL DOMAIN-CONTAINING PROTEIN 77"/>
    <property type="match status" value="1"/>
</dbReference>
<dbReference type="AlphaFoldDB" id="A0A4Y2MTT2"/>